<dbReference type="PANTHER" id="PTHR39183">
    <property type="entry name" value="SPORE COAT PROTEIN F-LIKE PROTEIN YHCQ"/>
    <property type="match status" value="1"/>
</dbReference>
<evidence type="ECO:0000313" key="4">
    <source>
        <dbReference type="EMBL" id="PEJ35644.1"/>
    </source>
</evidence>
<comment type="caution">
    <text evidence="4">The sequence shown here is derived from an EMBL/GenBank/DDBJ whole genome shotgun (WGS) entry which is preliminary data.</text>
</comment>
<accession>A0AAX0S8B3</accession>
<dbReference type="AlphaFoldDB" id="A0AAX0S8B3"/>
<evidence type="ECO:0000256" key="2">
    <source>
        <dbReference type="ARBA" id="ARBA00024325"/>
    </source>
</evidence>
<evidence type="ECO:0000256" key="3">
    <source>
        <dbReference type="ARBA" id="ARBA00024344"/>
    </source>
</evidence>
<gene>
    <name evidence="4" type="ORF">CN689_06180</name>
</gene>
<organism evidence="4 5">
    <name type="scientific">Peribacillus butanolivorans</name>
    <dbReference type="NCBI Taxonomy" id="421767"/>
    <lineage>
        <taxon>Bacteria</taxon>
        <taxon>Bacillati</taxon>
        <taxon>Bacillota</taxon>
        <taxon>Bacilli</taxon>
        <taxon>Bacillales</taxon>
        <taxon>Bacillaceae</taxon>
        <taxon>Peribacillus</taxon>
    </lineage>
</organism>
<sequence length="166" mass="18916">MKPTHSHLAWHETLELHELVAAQSNALMKLKNAYPKVKDPILKTIYKQMIDTLSQNIIDLLKFYPLAPKTERDDEEEEQRDNISATAAGDLLGLAKSSINNYATALTETATPSLRKVFKKHLNGAIDNHAKIFNYLYERNLYPAYDFNQLLQNDVNVANKALSQQF</sequence>
<reference evidence="4 5" key="1">
    <citation type="submission" date="2017-09" db="EMBL/GenBank/DDBJ databases">
        <title>Large-scale bioinformatics analysis of Bacillus genomes uncovers conserved roles of natural products in bacterial physiology.</title>
        <authorList>
            <consortium name="Agbiome Team Llc"/>
            <person name="Bleich R.M."/>
            <person name="Kirk G.J."/>
            <person name="Santa Maria K.C."/>
            <person name="Allen S.E."/>
            <person name="Farag S."/>
            <person name="Shank E.A."/>
            <person name="Bowers A."/>
        </authorList>
    </citation>
    <scope>NUCLEOTIDE SEQUENCE [LARGE SCALE GENOMIC DNA]</scope>
    <source>
        <strain evidence="4 5">AFS003229</strain>
    </source>
</reference>
<evidence type="ECO:0000256" key="1">
    <source>
        <dbReference type="ARBA" id="ARBA00022969"/>
    </source>
</evidence>
<dbReference type="InterPro" id="IPR012347">
    <property type="entry name" value="Ferritin-like"/>
</dbReference>
<dbReference type="EMBL" id="NUEQ01000012">
    <property type="protein sequence ID" value="PEJ35644.1"/>
    <property type="molecule type" value="Genomic_DNA"/>
</dbReference>
<name>A0AAX0S8B3_9BACI</name>
<keyword evidence="4" id="KW-0167">Capsid protein</keyword>
<proteinExistence type="inferred from homology"/>
<dbReference type="PANTHER" id="PTHR39183:SF1">
    <property type="entry name" value="SPORE COAT PROTEIN F-LIKE PROTEIN YHCQ"/>
    <property type="match status" value="1"/>
</dbReference>
<evidence type="ECO:0000313" key="5">
    <source>
        <dbReference type="Proteomes" id="UP000220106"/>
    </source>
</evidence>
<keyword evidence="4" id="KW-0946">Virion</keyword>
<comment type="similarity">
    <text evidence="3">Belongs to the CotF family.</text>
</comment>
<comment type="subcellular location">
    <subcellularLocation>
        <location evidence="2">Spore coat</location>
    </subcellularLocation>
</comment>
<dbReference type="InterPro" id="IPR012851">
    <property type="entry name" value="Spore_coat_CotF-like"/>
</dbReference>
<dbReference type="RefSeq" id="WP_098175246.1">
    <property type="nucleotide sequence ID" value="NZ_NUEQ01000012.1"/>
</dbReference>
<dbReference type="Pfam" id="PF07875">
    <property type="entry name" value="Coat_F"/>
    <property type="match status" value="1"/>
</dbReference>
<protein>
    <submittedName>
        <fullName evidence="4">Spore coat protein</fullName>
    </submittedName>
</protein>
<dbReference type="Gene3D" id="1.20.1260.10">
    <property type="match status" value="1"/>
</dbReference>
<dbReference type="Proteomes" id="UP000220106">
    <property type="component" value="Unassembled WGS sequence"/>
</dbReference>
<dbReference type="GO" id="GO:0030435">
    <property type="term" value="P:sporulation resulting in formation of a cellular spore"/>
    <property type="evidence" value="ECO:0007669"/>
    <property type="project" value="UniProtKB-KW"/>
</dbReference>
<keyword evidence="1" id="KW-0749">Sporulation</keyword>